<dbReference type="OrthoDB" id="958286at2759"/>
<accession>A0A7J9IBX9</accession>
<evidence type="ECO:0000313" key="2">
    <source>
        <dbReference type="Proteomes" id="UP000593560"/>
    </source>
</evidence>
<gene>
    <name evidence="1" type="ORF">Gohar_021603</name>
</gene>
<dbReference type="Proteomes" id="UP000593560">
    <property type="component" value="Unassembled WGS sequence"/>
</dbReference>
<proteinExistence type="predicted"/>
<name>A0A7J9IBX9_9ROSI</name>
<evidence type="ECO:0000313" key="1">
    <source>
        <dbReference type="EMBL" id="MBA0819631.1"/>
    </source>
</evidence>
<reference evidence="1 2" key="1">
    <citation type="journal article" date="2019" name="Genome Biol. Evol.">
        <title>Insights into the evolution of the New World diploid cottons (Gossypium, subgenus Houzingenia) based on genome sequencing.</title>
        <authorList>
            <person name="Grover C.E."/>
            <person name="Arick M.A. 2nd"/>
            <person name="Thrash A."/>
            <person name="Conover J.L."/>
            <person name="Sanders W.S."/>
            <person name="Peterson D.G."/>
            <person name="Frelichowski J.E."/>
            <person name="Scheffler J.A."/>
            <person name="Scheffler B.E."/>
            <person name="Wendel J.F."/>
        </authorList>
    </citation>
    <scope>NUCLEOTIDE SEQUENCE [LARGE SCALE GENOMIC DNA]</scope>
    <source>
        <strain evidence="1">0</strain>
        <tissue evidence="1">Leaf</tissue>
    </source>
</reference>
<organism evidence="1 2">
    <name type="scientific">Gossypium harknessii</name>
    <dbReference type="NCBI Taxonomy" id="34285"/>
    <lineage>
        <taxon>Eukaryota</taxon>
        <taxon>Viridiplantae</taxon>
        <taxon>Streptophyta</taxon>
        <taxon>Embryophyta</taxon>
        <taxon>Tracheophyta</taxon>
        <taxon>Spermatophyta</taxon>
        <taxon>Magnoliopsida</taxon>
        <taxon>eudicotyledons</taxon>
        <taxon>Gunneridae</taxon>
        <taxon>Pentapetalae</taxon>
        <taxon>rosids</taxon>
        <taxon>malvids</taxon>
        <taxon>Malvales</taxon>
        <taxon>Malvaceae</taxon>
        <taxon>Malvoideae</taxon>
        <taxon>Gossypium</taxon>
    </lineage>
</organism>
<comment type="caution">
    <text evidence="1">The sequence shown here is derived from an EMBL/GenBank/DDBJ whole genome shotgun (WGS) entry which is preliminary data.</text>
</comment>
<dbReference type="EMBL" id="JABFAD010330631">
    <property type="protein sequence ID" value="MBA0819631.1"/>
    <property type="molecule type" value="Genomic_DNA"/>
</dbReference>
<protein>
    <recommendedName>
        <fullName evidence="3">MIC-3</fullName>
    </recommendedName>
</protein>
<sequence length="141" mass="15232">MACPPTYKVVKGKLTNGSGGCLASLKYSNYQGAPVTIRCDPLPTPFEQNMKVGDLDGGLVYDVGSVKWIILWTTECKVATKIIPIEGHVVWKDIESILHPHDSSDKLPLPGGGSFSSEAHIQANGYGSLNLEARIMWSVCN</sequence>
<evidence type="ECO:0008006" key="3">
    <source>
        <dbReference type="Google" id="ProtNLM"/>
    </source>
</evidence>
<keyword evidence="2" id="KW-1185">Reference proteome</keyword>
<dbReference type="AlphaFoldDB" id="A0A7J9IBX9"/>